<name>A0A7K1L5H3_9ACTN</name>
<feature type="region of interest" description="Disordered" evidence="1">
    <location>
        <begin position="418"/>
        <end position="455"/>
    </location>
</feature>
<dbReference type="Proteomes" id="UP000432015">
    <property type="component" value="Unassembled WGS sequence"/>
</dbReference>
<reference evidence="2 3" key="1">
    <citation type="submission" date="2019-11" db="EMBL/GenBank/DDBJ databases">
        <authorList>
            <person name="Cao P."/>
        </authorList>
    </citation>
    <scope>NUCLEOTIDE SEQUENCE [LARGE SCALE GENOMIC DNA]</scope>
    <source>
        <strain evidence="2 3">NEAU-AAG5</strain>
    </source>
</reference>
<evidence type="ECO:0000256" key="1">
    <source>
        <dbReference type="SAM" id="MobiDB-lite"/>
    </source>
</evidence>
<protein>
    <submittedName>
        <fullName evidence="2">Uncharacterized protein</fullName>
    </submittedName>
</protein>
<comment type="caution">
    <text evidence="2">The sequence shown here is derived from an EMBL/GenBank/DDBJ whole genome shotgun (WGS) entry which is preliminary data.</text>
</comment>
<dbReference type="AlphaFoldDB" id="A0A7K1L5H3"/>
<proteinExistence type="predicted"/>
<keyword evidence="3" id="KW-1185">Reference proteome</keyword>
<organism evidence="2 3">
    <name type="scientific">Actinomadura litoris</name>
    <dbReference type="NCBI Taxonomy" id="2678616"/>
    <lineage>
        <taxon>Bacteria</taxon>
        <taxon>Bacillati</taxon>
        <taxon>Actinomycetota</taxon>
        <taxon>Actinomycetes</taxon>
        <taxon>Streptosporangiales</taxon>
        <taxon>Thermomonosporaceae</taxon>
        <taxon>Actinomadura</taxon>
    </lineage>
</organism>
<evidence type="ECO:0000313" key="2">
    <source>
        <dbReference type="EMBL" id="MUN39543.1"/>
    </source>
</evidence>
<feature type="compositionally biased region" description="Basic residues" evidence="1">
    <location>
        <begin position="435"/>
        <end position="444"/>
    </location>
</feature>
<dbReference type="RefSeq" id="WP_156218689.1">
    <property type="nucleotide sequence ID" value="NZ_WOFH01000008.1"/>
</dbReference>
<sequence length="1127" mass="120494">MAAADRESGLKELLGELAAFRAVTLEGEPSDRALAKAAGVSPTTVGTWLRGAAFPQQIDPLVTIVEAVRAQAHRAGQAEVGARAGLWDLQRWREAHFAEAQRRAGATGQAVQGAQARAVLEAARPGTPLEQVLDPFAVEVHRPITVNGASGGLLLPPYVRREHDDRLGRATEQVLDGASAMAVLVAGSSAGKTRALWEGLGALRRAGGWRLWHPYDPTRPEAALRELDRVGPRTVVWLNETQDYLGGEAGERVAAKLRALLTDASRGPVLVLGTLWPEHHAALTGRPGSQVRHLLDGAVIEVSETFTGIDLPALRQAADTDLRLAEAIEHAEDGHVTQYLAGGPELLDRLATADPAAKALMWAAMDARRLGHRTALPLPMLEQAALAYLTDLQHDRLGEDWLEQALAYTSRSCKGARGPLTRIRASSSRADPSRRGRGPGRGRGRPPAPAGDHGEVPVYRLADYLDQHARDTRADQIPPIGFWVAAAAHAHPGDQHTLGHAAWDRGLYRDAAQLLKNATTHGSPWPARTLIDHLNTLHPADHRPAHQAATHAAAHVTLDDPGDLAFLLGHLRDIGAHEQVAALLARDPAAHVTLDEPGDLAELLDQFREVGADEQVAALLARDPAAHIPLDHPGALARLLAALREVGADEQVAALLARDPAAHIDFDNPNTVAYLLDLLRKMGVEDQVAVLADLAAAHVAFDAPYGLARLLRQWWKQGAEEQVAALLARDPAAHIPLDDPSNLAILLGQLQEMGMKDQVAALADRVAAHVPLHDPGAIAELLGRLREVEADEQVDALADRVAAHVPLHDPGAVANLLGRLREVGADEQVAALLARRPAAHVTLDDPYAVANLLSRLWRVGADGQAAALVARDPAAHVTLDDPYAVANLLGRLREVGADEQVDALADRVAAHVPLHDPGAIANLLGRLREVGAHEKAAALVARDPAAHVTPDDQNAVAALLSRLREVGAREQVATLTDRVAAHVAHAFKDPYAIADLLGRWRLPKVNQKAAALLASDPAAHLRLCDPDAVAAVLDRLRKVGAHEQVAALLARDPAAHVTLTTPVAVADLLDRLLEVGADEQAAALAARLPTAGMFAQFQRVADHHVRYRFGRDPDGRPAEEWGWDDLE</sequence>
<gene>
    <name evidence="2" type="ORF">GNZ18_23510</name>
</gene>
<evidence type="ECO:0000313" key="3">
    <source>
        <dbReference type="Proteomes" id="UP000432015"/>
    </source>
</evidence>
<dbReference type="EMBL" id="WOFH01000008">
    <property type="protein sequence ID" value="MUN39543.1"/>
    <property type="molecule type" value="Genomic_DNA"/>
</dbReference>
<accession>A0A7K1L5H3</accession>